<gene>
    <name evidence="1" type="ORF">L3Q82_015035</name>
</gene>
<name>A0ACB8VSN8_9TELE</name>
<proteinExistence type="predicted"/>
<evidence type="ECO:0000313" key="2">
    <source>
        <dbReference type="Proteomes" id="UP000831701"/>
    </source>
</evidence>
<dbReference type="EMBL" id="CM041548">
    <property type="protein sequence ID" value="KAI3358622.1"/>
    <property type="molecule type" value="Genomic_DNA"/>
</dbReference>
<accession>A0ACB8VSN8</accession>
<evidence type="ECO:0000313" key="1">
    <source>
        <dbReference type="EMBL" id="KAI3358622.1"/>
    </source>
</evidence>
<organism evidence="1 2">
    <name type="scientific">Scortum barcoo</name>
    <name type="common">barcoo grunter</name>
    <dbReference type="NCBI Taxonomy" id="214431"/>
    <lineage>
        <taxon>Eukaryota</taxon>
        <taxon>Metazoa</taxon>
        <taxon>Chordata</taxon>
        <taxon>Craniata</taxon>
        <taxon>Vertebrata</taxon>
        <taxon>Euteleostomi</taxon>
        <taxon>Actinopterygii</taxon>
        <taxon>Neopterygii</taxon>
        <taxon>Teleostei</taxon>
        <taxon>Neoteleostei</taxon>
        <taxon>Acanthomorphata</taxon>
        <taxon>Eupercaria</taxon>
        <taxon>Centrarchiformes</taxon>
        <taxon>Terapontoidei</taxon>
        <taxon>Terapontidae</taxon>
        <taxon>Scortum</taxon>
    </lineage>
</organism>
<keyword evidence="2" id="KW-1185">Reference proteome</keyword>
<dbReference type="Proteomes" id="UP000831701">
    <property type="component" value="Chromosome 18"/>
</dbReference>
<protein>
    <submittedName>
        <fullName evidence="1">Uncharacterized protein</fullName>
    </submittedName>
</protein>
<sequence>MMHSLCSVQYMRRLWGAAQAHRHLNVTNARRSVLRLQHKKHRFNFCVSSLQAMEDNKPWALFSEVGEQGYLEEAIDIMKQHFQIICHKDFLQNPRLHGPKIQAMFVWNTRPAAEPSLLSLLPSLKVVASGGVGIDHLDVPYINSLGVKVTNTPGVVSNATADMAMSLLLASARKIVEGHQISVDAKTTHIPESLMGVEVTGSTLGIIGMGHIGHKIAQRGRGFDMKILYHNRNRRTVEDEQAVGASYCEKMDDLLRESDFVVLAVNLTPETTGLIGHRELSLMKPTATLVNISRGLVVDQDALVKALQAGTILAAALDVTYPEPLPRSENTHCLQPESFFIKPVVAVGNVGQLAVDLLVSTLNMSRVGYIHTDCLIPMAGNNPYATCKDDAEELHTPAEVYTAADLKLAVLQIRAPIIQTKSKKFRQLLVSWIKASGFSRTVVLSSSHAYQRDDQQLQGTPLRYLITPSLLKLSADALKELGWREMERVPAFPGLTDANAEPRLSIPGGGITKGLFTDSCAEDLPLAVLLLFCSEGDNIPDAFTLINHLNDWLHLLDSPLSKAYSRDIQPDPNLAILGCSAETSDLLHDTQVALQLEMVVAKKLILLTWKSTTPPTFTHWLSKMMLFKWKDYACTYPTIRTNLREFGDPFWNSVTLTLNINININHDLNLIGVLAYIKDPCEVNNICGLGALYLLFPRKQSLTPAKPPPLNPSPPLSVFLPPPSLISSPDVVISDRSTSGAPFGAMSSLTQQHHGSTGSERDLHSAASSVSLPSVRKTPKKRRLSLHSLFGRRRRPDRDPKRKPKSLQAGAGAGVDGITSSESVQPEAFQDKTSTHSALAAASTSSVSGSTSELLECPLCLLRHARDRFPDIMTCHHRSCADCLRQYLRIEISESRVNICCPECSERFNPHDIRLILGDRALMEKYEEFMLRRWLVAEPDCRWCPAPDCGYAVIAFGCASCPKITCGREGCGTEFCYHCKQLWHPNQTCDTARQQRAQTFRLRSFRSSSLSYSQESGAAGWINSIQYALLIINKTLFFVRQPPQGDDIKPCPRCAAYIIKMNDGSCNHMTCAVCGCEFCWLCMKEISDLHYLSPSGCTFWGKKPWSRKKKILWQLGTLVGAPVGIALALIAGIAIPAMIIGIPVYVGRKVINCDIPPQIHNRYEGKDISKHKRNLVIAGGVTLSVIVSPVVAAVTVGIGVPIMLAYVYGVVPISLCRSGGCGVSAGNGKGVRIEFDDENDNIGSGAAATDTTSVAETRLNNPSLGDGASVGGLTGLSLSVSGSHMERCGMSSTQRDNMSDNASTTALAGTSITGSLSGSCYNRMEVQADVQKERCSLSGESATVSLGTISDNASTKAMAGSILNAYMPLESTFCQMPYGQIVEGRDNSLEVQADVESKQEKVRHCSASSSLDEASCSSSATGLKGATSGTCSCPSACCCAQHDNHCRPSSPWSKEPSTSGGKKSKGKLWKRASSSSSSGRGETKINETRGDIDAQLLEQRSTNSSEFDSPSLSGSLPSVADSHCSHFSSELSCSDPETSRPAHPPCSTTVDTHPHHPTFSDVAIAPMPEVEHDRLEHFPPQSSHTAFTHRLLTSSPPASPKEGSSGTFLYISEESGGDVAGTEPVRDEQTKETTKNTAAQPVSPTRRRCIQTDI</sequence>
<reference evidence="1" key="1">
    <citation type="submission" date="2022-04" db="EMBL/GenBank/DDBJ databases">
        <title>Jade perch genome.</title>
        <authorList>
            <person name="Chao B."/>
        </authorList>
    </citation>
    <scope>NUCLEOTIDE SEQUENCE</scope>
    <source>
        <strain evidence="1">CB-2022</strain>
    </source>
</reference>
<comment type="caution">
    <text evidence="1">The sequence shown here is derived from an EMBL/GenBank/DDBJ whole genome shotgun (WGS) entry which is preliminary data.</text>
</comment>